<dbReference type="GeneID" id="2911676"/>
<reference evidence="9 10" key="1">
    <citation type="journal article" date="2016" name="PLoS ONE">
        <title>Sequence Assembly of Yarrowia lipolytica Strain W29/CLIB89 Shows Transposable Element Diversity.</title>
        <authorList>
            <person name="Magnan C."/>
            <person name="Yu J."/>
            <person name="Chang I."/>
            <person name="Jahn E."/>
            <person name="Kanomata Y."/>
            <person name="Wu J."/>
            <person name="Zeller M."/>
            <person name="Oakes M."/>
            <person name="Baldi P."/>
            <person name="Sandmeyer S."/>
        </authorList>
    </citation>
    <scope>NUCLEOTIDE SEQUENCE [LARGE SCALE GENOMIC DNA]</scope>
    <source>
        <strain evidence="10">CLIB89(W29)</strain>
    </source>
</reference>
<gene>
    <name evidence="9" type="ORF">YALI1_E20794g</name>
</gene>
<dbReference type="AlphaFoldDB" id="A0A1H6PYN5"/>
<dbReference type="Pfam" id="PF03169">
    <property type="entry name" value="OPT"/>
    <property type="match status" value="1"/>
</dbReference>
<evidence type="ECO:0000256" key="4">
    <source>
        <dbReference type="ARBA" id="ARBA00022692"/>
    </source>
</evidence>
<dbReference type="OrthoDB" id="9986677at2759"/>
<proteinExistence type="inferred from homology"/>
<dbReference type="EMBL" id="CP017557">
    <property type="protein sequence ID" value="AOW05553.1"/>
    <property type="molecule type" value="Genomic_DNA"/>
</dbReference>
<dbReference type="NCBIfam" id="TIGR00728">
    <property type="entry name" value="OPT_sfam"/>
    <property type="match status" value="1"/>
</dbReference>
<dbReference type="RefSeq" id="XP_504068.2">
    <property type="nucleotide sequence ID" value="XM_504068.3"/>
</dbReference>
<evidence type="ECO:0000256" key="7">
    <source>
        <dbReference type="ARBA" id="ARBA00022989"/>
    </source>
</evidence>
<keyword evidence="5" id="KW-0571">Peptide transport</keyword>
<keyword evidence="4" id="KW-0812">Transmembrane</keyword>
<sequence length="883" mass="101011">MTDKDQYPTTVSEVANFSTNNDKEQYVTDVTEVDSSVLAWMAEQLQIPPSDDDGSYSPEVHFMAARFEEMNFEDACKLVRENMKYHDNDNNFRDEYRREIRDLMEALDSVGGGDDEKMSLDDPNNKVMMVRYWATIFHWWSPYPEVRAVTDPQDDTECTSETWRVWVLGTIWVGIAAFINQFFSPRMPSIGLGAGVIQLLLFPCGRFLEYVLPDKGFTFRGTRYSLNPGRWSQKEQLLTTIMVSCASGTPYITYNLMTQILPSFYGQEWARSFSFGFVFMLSTQMMGFGLAGLLKRCAVYPVKAVWPSLLPTLAVNKALLAPNRKETINGWTITKYKFFLILVACSFAYFWLPNYLFEALSYTNWMTWIAPENETLARVTGSLQGMGYNPIPTFDWNMATAAYSPVAMPLYTVLNDYIAVFISGLVILGLYYTNNFWTSYIPINTNRLYDNQGKPYQVMKILTNNRFDDEKYQAYSPPFYGAANLVVYSSFFAIYPLSFVYVTLMEWAATKEALVETAKALRHIHRSNYEGRVDPFSRYMRKYKEVPDWWFYIIMVLMFVLSVVMVQVWPVDTPVWTLVFVIGLVLAFIIPFTIFAAYTANSLSLNVISELIIGYALPGSFMALNHIKALSVTIQMQAQNYASDQKLTHYAHLPPRSIFWMQIWATFVNGLVCLGVLSFQVDMPDICEPTNKYKFTCPGDTTFFTASVAWGVIGPKKMFDKYPAMKWMFLLGALLGVLFYLLQVTLPAFLAKKYPSKEKTIDKIRRQLLYINPIIVCGGFMAWAPYNLSYRTGGLYLALLFNMYIKSRYLAWWKKYAYILEAGMGTGIAICAIIIFFAVQYNPVIVDWWGNNVPYVGVDGTGLSIIEPIPDVGYFGPAPGNYD</sequence>
<comment type="similarity">
    <text evidence="2">Belongs to the oligopeptide OPT transporter family.</text>
</comment>
<evidence type="ECO:0000256" key="6">
    <source>
        <dbReference type="ARBA" id="ARBA00022927"/>
    </source>
</evidence>
<organism evidence="9 10">
    <name type="scientific">Yarrowia lipolytica</name>
    <name type="common">Candida lipolytica</name>
    <dbReference type="NCBI Taxonomy" id="4952"/>
    <lineage>
        <taxon>Eukaryota</taxon>
        <taxon>Fungi</taxon>
        <taxon>Dikarya</taxon>
        <taxon>Ascomycota</taxon>
        <taxon>Saccharomycotina</taxon>
        <taxon>Dipodascomycetes</taxon>
        <taxon>Dipodascales</taxon>
        <taxon>Dipodascales incertae sedis</taxon>
        <taxon>Yarrowia</taxon>
    </lineage>
</organism>
<dbReference type="PANTHER" id="PTHR22601">
    <property type="entry name" value="ISP4 LIKE PROTEIN"/>
    <property type="match status" value="1"/>
</dbReference>
<evidence type="ECO:0000256" key="1">
    <source>
        <dbReference type="ARBA" id="ARBA00004141"/>
    </source>
</evidence>
<comment type="subcellular location">
    <subcellularLocation>
        <location evidence="1">Membrane</location>
        <topology evidence="1">Multi-pass membrane protein</topology>
    </subcellularLocation>
</comment>
<dbReference type="GO" id="GO:0035673">
    <property type="term" value="F:oligopeptide transmembrane transporter activity"/>
    <property type="evidence" value="ECO:0007669"/>
    <property type="project" value="InterPro"/>
</dbReference>
<dbReference type="VEuPathDB" id="FungiDB:YALI1_E20794g"/>
<protein>
    <submittedName>
        <fullName evidence="9">Uncharacterized protein</fullName>
    </submittedName>
</protein>
<dbReference type="NCBIfam" id="TIGR00727">
    <property type="entry name" value="ISP4_OPT"/>
    <property type="match status" value="1"/>
</dbReference>
<evidence type="ECO:0000256" key="5">
    <source>
        <dbReference type="ARBA" id="ARBA00022856"/>
    </source>
</evidence>
<keyword evidence="7" id="KW-1133">Transmembrane helix</keyword>
<dbReference type="KEGG" id="yli:2911676"/>
<dbReference type="VEuPathDB" id="FungiDB:YALI0_E17589g"/>
<keyword evidence="3" id="KW-0813">Transport</keyword>
<evidence type="ECO:0000256" key="8">
    <source>
        <dbReference type="ARBA" id="ARBA00023136"/>
    </source>
</evidence>
<name>A0A1H6PYN5_YARLL</name>
<dbReference type="GO" id="GO:0016020">
    <property type="term" value="C:membrane"/>
    <property type="evidence" value="ECO:0007669"/>
    <property type="project" value="UniProtKB-SubCell"/>
</dbReference>
<keyword evidence="8" id="KW-0472">Membrane</keyword>
<dbReference type="InterPro" id="IPR004813">
    <property type="entry name" value="OPT"/>
</dbReference>
<dbReference type="InterPro" id="IPR004648">
    <property type="entry name" value="Oligpept_transpt"/>
</dbReference>
<evidence type="ECO:0000256" key="2">
    <source>
        <dbReference type="ARBA" id="ARBA00008807"/>
    </source>
</evidence>
<evidence type="ECO:0000256" key="3">
    <source>
        <dbReference type="ARBA" id="ARBA00022448"/>
    </source>
</evidence>
<evidence type="ECO:0000313" key="10">
    <source>
        <dbReference type="Proteomes" id="UP000182444"/>
    </source>
</evidence>
<dbReference type="Proteomes" id="UP000182444">
    <property type="component" value="Chromosome 1E"/>
</dbReference>
<keyword evidence="6" id="KW-0653">Protein transport</keyword>
<evidence type="ECO:0000313" key="9">
    <source>
        <dbReference type="EMBL" id="AOW05553.1"/>
    </source>
</evidence>
<dbReference type="eggNOG" id="KOG2262">
    <property type="taxonomic scope" value="Eukaryota"/>
</dbReference>
<dbReference type="GO" id="GO:0015031">
    <property type="term" value="P:protein transport"/>
    <property type="evidence" value="ECO:0007669"/>
    <property type="project" value="UniProtKB-KW"/>
</dbReference>
<accession>A0A1H6PYN5</accession>